<proteinExistence type="predicted"/>
<evidence type="ECO:0000313" key="8">
    <source>
        <dbReference type="Proteomes" id="UP000015105"/>
    </source>
</evidence>
<reference evidence="7" key="3">
    <citation type="journal article" date="2017" name="Nature">
        <title>Genome sequence of the progenitor of the wheat D genome Aegilops tauschii.</title>
        <authorList>
            <person name="Luo M.C."/>
            <person name="Gu Y.Q."/>
            <person name="Puiu D."/>
            <person name="Wang H."/>
            <person name="Twardziok S.O."/>
            <person name="Deal K.R."/>
            <person name="Huo N."/>
            <person name="Zhu T."/>
            <person name="Wang L."/>
            <person name="Wang Y."/>
            <person name="McGuire P.E."/>
            <person name="Liu S."/>
            <person name="Long H."/>
            <person name="Ramasamy R.K."/>
            <person name="Rodriguez J.C."/>
            <person name="Van S.L."/>
            <person name="Yuan L."/>
            <person name="Wang Z."/>
            <person name="Xia Z."/>
            <person name="Xiao L."/>
            <person name="Anderson O.D."/>
            <person name="Ouyang S."/>
            <person name="Liang Y."/>
            <person name="Zimin A.V."/>
            <person name="Pertea G."/>
            <person name="Qi P."/>
            <person name="Bennetzen J.L."/>
            <person name="Dai X."/>
            <person name="Dawson M.W."/>
            <person name="Muller H.G."/>
            <person name="Kugler K."/>
            <person name="Rivarola-Duarte L."/>
            <person name="Spannagl M."/>
            <person name="Mayer K.F.X."/>
            <person name="Lu F.H."/>
            <person name="Bevan M.W."/>
            <person name="Leroy P."/>
            <person name="Li P."/>
            <person name="You F.M."/>
            <person name="Sun Q."/>
            <person name="Liu Z."/>
            <person name="Lyons E."/>
            <person name="Wicker T."/>
            <person name="Salzberg S.L."/>
            <person name="Devos K.M."/>
            <person name="Dvorak J."/>
        </authorList>
    </citation>
    <scope>NUCLEOTIDE SEQUENCE [LARGE SCALE GENOMIC DNA]</scope>
    <source>
        <strain evidence="7">cv. AL8/78</strain>
    </source>
</reference>
<organism evidence="7 8">
    <name type="scientific">Aegilops tauschii subsp. strangulata</name>
    <name type="common">Goatgrass</name>
    <dbReference type="NCBI Taxonomy" id="200361"/>
    <lineage>
        <taxon>Eukaryota</taxon>
        <taxon>Viridiplantae</taxon>
        <taxon>Streptophyta</taxon>
        <taxon>Embryophyta</taxon>
        <taxon>Tracheophyta</taxon>
        <taxon>Spermatophyta</taxon>
        <taxon>Magnoliopsida</taxon>
        <taxon>Liliopsida</taxon>
        <taxon>Poales</taxon>
        <taxon>Poaceae</taxon>
        <taxon>BOP clade</taxon>
        <taxon>Pooideae</taxon>
        <taxon>Triticodae</taxon>
        <taxon>Triticeae</taxon>
        <taxon>Triticinae</taxon>
        <taxon>Aegilops</taxon>
    </lineage>
</organism>
<dbReference type="EnsemblPlants" id="AET6Gv20418100.4">
    <property type="protein sequence ID" value="AET6Gv20418100.4"/>
    <property type="gene ID" value="AET6Gv20418100"/>
</dbReference>
<evidence type="ECO:0000256" key="2">
    <source>
        <dbReference type="ARBA" id="ARBA00023015"/>
    </source>
</evidence>
<dbReference type="Pfam" id="PF14144">
    <property type="entry name" value="DOG1"/>
    <property type="match status" value="1"/>
</dbReference>
<accession>A0A453NMI4</accession>
<protein>
    <recommendedName>
        <fullName evidence="6">DOG1 domain-containing protein</fullName>
    </recommendedName>
</protein>
<dbReference type="AlphaFoldDB" id="A0A453NMI4"/>
<evidence type="ECO:0000256" key="4">
    <source>
        <dbReference type="ARBA" id="ARBA00023163"/>
    </source>
</evidence>
<evidence type="ECO:0000313" key="7">
    <source>
        <dbReference type="EnsemblPlants" id="AET6Gv20418100.4"/>
    </source>
</evidence>
<keyword evidence="5" id="KW-0539">Nucleus</keyword>
<evidence type="ECO:0000256" key="1">
    <source>
        <dbReference type="ARBA" id="ARBA00004123"/>
    </source>
</evidence>
<keyword evidence="4" id="KW-0804">Transcription</keyword>
<dbReference type="GO" id="GO:0005634">
    <property type="term" value="C:nucleus"/>
    <property type="evidence" value="ECO:0007669"/>
    <property type="project" value="UniProtKB-SubCell"/>
</dbReference>
<dbReference type="PROSITE" id="PS51806">
    <property type="entry name" value="DOG1"/>
    <property type="match status" value="1"/>
</dbReference>
<dbReference type="PANTHER" id="PTHR45693">
    <property type="entry name" value="TRANSCRIPTION FACTOR TGA9"/>
    <property type="match status" value="1"/>
</dbReference>
<dbReference type="Gramene" id="AET6Gv20418100.4">
    <property type="protein sequence ID" value="AET6Gv20418100.4"/>
    <property type="gene ID" value="AET6Gv20418100"/>
</dbReference>
<reference evidence="8" key="2">
    <citation type="journal article" date="2017" name="Nat. Plants">
        <title>The Aegilops tauschii genome reveals multiple impacts of transposons.</title>
        <authorList>
            <person name="Zhao G."/>
            <person name="Zou C."/>
            <person name="Li K."/>
            <person name="Wang K."/>
            <person name="Li T."/>
            <person name="Gao L."/>
            <person name="Zhang X."/>
            <person name="Wang H."/>
            <person name="Yang Z."/>
            <person name="Liu X."/>
            <person name="Jiang W."/>
            <person name="Mao L."/>
            <person name="Kong X."/>
            <person name="Jiao Y."/>
            <person name="Jia J."/>
        </authorList>
    </citation>
    <scope>NUCLEOTIDE SEQUENCE [LARGE SCALE GENOMIC DNA]</scope>
    <source>
        <strain evidence="8">cv. AL8/78</strain>
    </source>
</reference>
<comment type="subcellular location">
    <subcellularLocation>
        <location evidence="1">Nucleus</location>
    </subcellularLocation>
</comment>
<sequence>AAHHVVLAELKSAVARADVFHLVSGTWLPAAERCFIWIGGSRPSDLIKVMARHMEPLTEQQAAGMYDVQRWAQEREEALDRELQATYRSLSDTVSSDALISPYPDTAAYMAHMSLAISNLSSLEAFVRQVPTPATRVIYARSVSVPDNCFVCYVMMMQADALRLQTLHRLPQVLTARQAARCFLAVADYSQRLRALSSLWLARPRQDQPNQPGAGGRLFHP</sequence>
<feature type="domain" description="DOG1" evidence="6">
    <location>
        <begin position="1"/>
        <end position="203"/>
    </location>
</feature>
<evidence type="ECO:0000259" key="6">
    <source>
        <dbReference type="PROSITE" id="PS51806"/>
    </source>
</evidence>
<keyword evidence="2" id="KW-0805">Transcription regulation</keyword>
<reference evidence="8" key="1">
    <citation type="journal article" date="2014" name="Science">
        <title>Ancient hybridizations among the ancestral genomes of bread wheat.</title>
        <authorList>
            <consortium name="International Wheat Genome Sequencing Consortium,"/>
            <person name="Marcussen T."/>
            <person name="Sandve S.R."/>
            <person name="Heier L."/>
            <person name="Spannagl M."/>
            <person name="Pfeifer M."/>
            <person name="Jakobsen K.S."/>
            <person name="Wulff B.B."/>
            <person name="Steuernagel B."/>
            <person name="Mayer K.F."/>
            <person name="Olsen O.A."/>
        </authorList>
    </citation>
    <scope>NUCLEOTIDE SEQUENCE [LARGE SCALE GENOMIC DNA]</scope>
    <source>
        <strain evidence="8">cv. AL8/78</strain>
    </source>
</reference>
<dbReference type="InterPro" id="IPR025422">
    <property type="entry name" value="TGA_domain"/>
</dbReference>
<keyword evidence="8" id="KW-1185">Reference proteome</keyword>
<reference evidence="7" key="4">
    <citation type="submission" date="2019-03" db="UniProtKB">
        <authorList>
            <consortium name="EnsemblPlants"/>
        </authorList>
    </citation>
    <scope>IDENTIFICATION</scope>
</reference>
<name>A0A453NMI4_AEGTS</name>
<dbReference type="GO" id="GO:0043565">
    <property type="term" value="F:sequence-specific DNA binding"/>
    <property type="evidence" value="ECO:0007669"/>
    <property type="project" value="InterPro"/>
</dbReference>
<dbReference type="PANTHER" id="PTHR45693:SF22">
    <property type="entry name" value="DOG1 DOMAIN-CONTAINING PROTEIN"/>
    <property type="match status" value="1"/>
</dbReference>
<reference evidence="7" key="5">
    <citation type="journal article" date="2021" name="G3 (Bethesda)">
        <title>Aegilops tauschii genome assembly Aet v5.0 features greater sequence contiguity and improved annotation.</title>
        <authorList>
            <person name="Wang L."/>
            <person name="Zhu T."/>
            <person name="Rodriguez J.C."/>
            <person name="Deal K.R."/>
            <person name="Dubcovsky J."/>
            <person name="McGuire P.E."/>
            <person name="Lux T."/>
            <person name="Spannagl M."/>
            <person name="Mayer K.F.X."/>
            <person name="Baldrich P."/>
            <person name="Meyers B.C."/>
            <person name="Huo N."/>
            <person name="Gu Y.Q."/>
            <person name="Zhou H."/>
            <person name="Devos K.M."/>
            <person name="Bennetzen J.L."/>
            <person name="Unver T."/>
            <person name="Budak H."/>
            <person name="Gulick P.J."/>
            <person name="Galiba G."/>
            <person name="Kalapos B."/>
            <person name="Nelson D.R."/>
            <person name="Li P."/>
            <person name="You F.M."/>
            <person name="Luo M.C."/>
            <person name="Dvorak J."/>
        </authorList>
    </citation>
    <scope>NUCLEOTIDE SEQUENCE [LARGE SCALE GENOMIC DNA]</scope>
    <source>
        <strain evidence="7">cv. AL8/78</strain>
    </source>
</reference>
<dbReference type="Proteomes" id="UP000015105">
    <property type="component" value="Chromosome 6D"/>
</dbReference>
<evidence type="ECO:0000256" key="5">
    <source>
        <dbReference type="ARBA" id="ARBA00023242"/>
    </source>
</evidence>
<dbReference type="GO" id="GO:0006351">
    <property type="term" value="P:DNA-templated transcription"/>
    <property type="evidence" value="ECO:0007669"/>
    <property type="project" value="InterPro"/>
</dbReference>
<evidence type="ECO:0000256" key="3">
    <source>
        <dbReference type="ARBA" id="ARBA00023125"/>
    </source>
</evidence>
<keyword evidence="3" id="KW-0238">DNA-binding</keyword>